<comment type="similarity">
    <text evidence="2 8">Belongs to the glycosyl hydrolase 32 family.</text>
</comment>
<keyword evidence="9" id="KW-0963">Cytoplasm</keyword>
<dbReference type="Proteomes" id="UP000650466">
    <property type="component" value="Unassembled WGS sequence"/>
</dbReference>
<dbReference type="CDD" id="cd08996">
    <property type="entry name" value="GH32_FFase"/>
    <property type="match status" value="1"/>
</dbReference>
<dbReference type="EC" id="3.2.1.26" evidence="3 8"/>
<comment type="caution">
    <text evidence="12">The sequence shown here is derived from an EMBL/GenBank/DDBJ whole genome shotgun (WGS) entry which is preliminary data.</text>
</comment>
<comment type="subcellular location">
    <subcellularLocation>
        <location evidence="9">Cytoplasm</location>
    </subcellularLocation>
</comment>
<dbReference type="GO" id="GO:0004564">
    <property type="term" value="F:beta-fructofuranosidase activity"/>
    <property type="evidence" value="ECO:0007669"/>
    <property type="project" value="UniProtKB-EC"/>
</dbReference>
<dbReference type="PANTHER" id="PTHR43101">
    <property type="entry name" value="BETA-FRUCTOSIDASE"/>
    <property type="match status" value="1"/>
</dbReference>
<dbReference type="InterPro" id="IPR006232">
    <property type="entry name" value="Suc6P_hydrolase"/>
</dbReference>
<organism evidence="12 13">
    <name type="scientific">Paenibacillus sedimenti</name>
    <dbReference type="NCBI Taxonomy" id="2770274"/>
    <lineage>
        <taxon>Bacteria</taxon>
        <taxon>Bacillati</taxon>
        <taxon>Bacillota</taxon>
        <taxon>Bacilli</taxon>
        <taxon>Bacillales</taxon>
        <taxon>Paenibacillaceae</taxon>
        <taxon>Paenibacillus</taxon>
    </lineage>
</organism>
<dbReference type="SUPFAM" id="SSF75005">
    <property type="entry name" value="Arabinanase/levansucrase/invertase"/>
    <property type="match status" value="1"/>
</dbReference>
<dbReference type="GO" id="GO:0005975">
    <property type="term" value="P:carbohydrate metabolic process"/>
    <property type="evidence" value="ECO:0007669"/>
    <property type="project" value="InterPro"/>
</dbReference>
<evidence type="ECO:0000256" key="1">
    <source>
        <dbReference type="ARBA" id="ARBA00004914"/>
    </source>
</evidence>
<evidence type="ECO:0000256" key="4">
    <source>
        <dbReference type="ARBA" id="ARBA00019623"/>
    </source>
</evidence>
<keyword evidence="6 8" id="KW-0326">Glycosidase</keyword>
<name>A0A926KS06_9BACL</name>
<comment type="pathway">
    <text evidence="1 9">Glycan biosynthesis; sucrose metabolism.</text>
</comment>
<evidence type="ECO:0000256" key="2">
    <source>
        <dbReference type="ARBA" id="ARBA00009902"/>
    </source>
</evidence>
<dbReference type="InterPro" id="IPR013148">
    <property type="entry name" value="Glyco_hydro_32_N"/>
</dbReference>
<evidence type="ECO:0000313" key="13">
    <source>
        <dbReference type="Proteomes" id="UP000650466"/>
    </source>
</evidence>
<keyword evidence="9" id="KW-0119">Carbohydrate metabolism</keyword>
<dbReference type="Gene3D" id="2.60.120.560">
    <property type="entry name" value="Exo-inulinase, domain 1"/>
    <property type="match status" value="1"/>
</dbReference>
<dbReference type="RefSeq" id="WP_188176381.1">
    <property type="nucleotide sequence ID" value="NZ_JACVVD010000007.1"/>
</dbReference>
<proteinExistence type="inferred from homology"/>
<sequence>MRYTRATADTFIQTNKQNLLTDYRLNYHLMSEFGWMNDPNGFVQYKGQYHLFYQHYPYKSVWGPMHWGHAVSRDLIAWEHMPVALAPDQAYDKDGCFSGSAIEKDGSLYLMYTGHIITGPDKDNDYIQKQNIAVSKDGVMFEKLADNPVIDNSQIPDGASQKDFRDPKVFERDGSYYVVLGSNDGKGNGQILLYRSSDLLHWTFVSVLAQSDGTLGDNWECPDLFVLGNRDVLLMSPQRVPAQGDNYKNLHSTTYMLGEFDALNGKFRYDACVPVDYGFDFYAPQTMQDDQGRRIMIGWMDMWETDMPTQQGHGWAGAMTLPRELVLQGDKVLFLPVKEVEGYRKNLYEMTDVALDGELLLDTEGDSYELLVRFYAGSSTEFGLKLRTGNEEETVLGYSVNDRLLTLNRDRSGIGPQGERRTSVDLADGKLTLRVFVDRCSVEVFIQGGEKVMTARIYPSKDSRGIQVYSQGASVIQSLQKWDIR</sequence>
<keyword evidence="5 8" id="KW-0378">Hydrolase</keyword>
<gene>
    <name evidence="12" type="ORF">ICC18_20295</name>
</gene>
<dbReference type="AlphaFoldDB" id="A0A926KS06"/>
<dbReference type="Gene3D" id="2.115.10.20">
    <property type="entry name" value="Glycosyl hydrolase domain, family 43"/>
    <property type="match status" value="1"/>
</dbReference>
<dbReference type="NCBIfam" id="TIGR01322">
    <property type="entry name" value="scrB_fam"/>
    <property type="match status" value="1"/>
</dbReference>
<dbReference type="InterPro" id="IPR013189">
    <property type="entry name" value="Glyco_hydro_32_C"/>
</dbReference>
<evidence type="ECO:0000256" key="5">
    <source>
        <dbReference type="ARBA" id="ARBA00022801"/>
    </source>
</evidence>
<dbReference type="InterPro" id="IPR013320">
    <property type="entry name" value="ConA-like_dom_sf"/>
</dbReference>
<protein>
    <recommendedName>
        <fullName evidence="4 8">Sucrose-6-phosphate hydrolase</fullName>
        <ecNumber evidence="3 8">3.2.1.26</ecNumber>
    </recommendedName>
    <alternativeName>
        <fullName evidence="7 9">Invertase</fullName>
    </alternativeName>
</protein>
<dbReference type="Pfam" id="PF00251">
    <property type="entry name" value="Glyco_hydro_32N"/>
    <property type="match status" value="1"/>
</dbReference>
<evidence type="ECO:0000256" key="9">
    <source>
        <dbReference type="RuleBase" id="RU365015"/>
    </source>
</evidence>
<dbReference type="InterPro" id="IPR023296">
    <property type="entry name" value="Glyco_hydro_beta-prop_sf"/>
</dbReference>
<keyword evidence="13" id="KW-1185">Reference proteome</keyword>
<evidence type="ECO:0000256" key="8">
    <source>
        <dbReference type="RuleBase" id="RU362110"/>
    </source>
</evidence>
<feature type="domain" description="Glycosyl hydrolase family 32 N-terminal" evidence="10">
    <location>
        <begin position="28"/>
        <end position="332"/>
    </location>
</feature>
<evidence type="ECO:0000259" key="10">
    <source>
        <dbReference type="Pfam" id="PF00251"/>
    </source>
</evidence>
<accession>A0A926KS06</accession>
<evidence type="ECO:0000256" key="6">
    <source>
        <dbReference type="ARBA" id="ARBA00023295"/>
    </source>
</evidence>
<dbReference type="SMART" id="SM00640">
    <property type="entry name" value="Glyco_32"/>
    <property type="match status" value="1"/>
</dbReference>
<evidence type="ECO:0000259" key="11">
    <source>
        <dbReference type="Pfam" id="PF08244"/>
    </source>
</evidence>
<dbReference type="InterPro" id="IPR051214">
    <property type="entry name" value="GH32_Enzymes"/>
</dbReference>
<feature type="domain" description="Glycosyl hydrolase family 32 C-terminal" evidence="11">
    <location>
        <begin position="355"/>
        <end position="483"/>
    </location>
</feature>
<comment type="function">
    <text evidence="9">Enables the bacterium to metabolize sucrose as a sole carbon source.</text>
</comment>
<dbReference type="PANTHER" id="PTHR43101:SF1">
    <property type="entry name" value="BETA-FRUCTOSIDASE"/>
    <property type="match status" value="1"/>
</dbReference>
<evidence type="ECO:0000256" key="3">
    <source>
        <dbReference type="ARBA" id="ARBA00012758"/>
    </source>
</evidence>
<evidence type="ECO:0000313" key="12">
    <source>
        <dbReference type="EMBL" id="MBD0382462.1"/>
    </source>
</evidence>
<dbReference type="GO" id="GO:0005737">
    <property type="term" value="C:cytoplasm"/>
    <property type="evidence" value="ECO:0007669"/>
    <property type="project" value="UniProtKB-SubCell"/>
</dbReference>
<reference evidence="12" key="1">
    <citation type="submission" date="2020-09" db="EMBL/GenBank/DDBJ databases">
        <title>Draft Genome Sequence of Paenibacillus sp. WST5.</title>
        <authorList>
            <person name="Bao Z."/>
        </authorList>
    </citation>
    <scope>NUCLEOTIDE SEQUENCE</scope>
    <source>
        <strain evidence="12">WST5</strain>
    </source>
</reference>
<dbReference type="InterPro" id="IPR001362">
    <property type="entry name" value="Glyco_hydro_32"/>
</dbReference>
<comment type="catalytic activity">
    <reaction evidence="8">
        <text>Hydrolysis of terminal non-reducing beta-D-fructofuranoside residues in beta-D-fructofuranosides.</text>
        <dbReference type="EC" id="3.2.1.26"/>
    </reaction>
</comment>
<evidence type="ECO:0000256" key="7">
    <source>
        <dbReference type="ARBA" id="ARBA00033367"/>
    </source>
</evidence>
<dbReference type="SUPFAM" id="SSF49899">
    <property type="entry name" value="Concanavalin A-like lectins/glucanases"/>
    <property type="match status" value="1"/>
</dbReference>
<dbReference type="EMBL" id="JACVVD010000007">
    <property type="protein sequence ID" value="MBD0382462.1"/>
    <property type="molecule type" value="Genomic_DNA"/>
</dbReference>
<dbReference type="Pfam" id="PF08244">
    <property type="entry name" value="Glyco_hydro_32C"/>
    <property type="match status" value="1"/>
</dbReference>